<feature type="chain" id="PRO_5040912470" evidence="2">
    <location>
        <begin position="22"/>
        <end position="321"/>
    </location>
</feature>
<dbReference type="Proteomes" id="UP001139311">
    <property type="component" value="Unassembled WGS sequence"/>
</dbReference>
<proteinExistence type="inferred from homology"/>
<accession>A0A9X1ICP1</accession>
<name>A0A9X1ICP1_9PROT</name>
<feature type="signal peptide" evidence="2">
    <location>
        <begin position="1"/>
        <end position="21"/>
    </location>
</feature>
<evidence type="ECO:0000313" key="3">
    <source>
        <dbReference type="EMBL" id="MCB4821268.1"/>
    </source>
</evidence>
<protein>
    <submittedName>
        <fullName evidence="3">Tripartite tricarboxylate transporter substrate binding protein</fullName>
    </submittedName>
</protein>
<dbReference type="PIRSF" id="PIRSF017082">
    <property type="entry name" value="YflP"/>
    <property type="match status" value="1"/>
</dbReference>
<dbReference type="InterPro" id="IPR005064">
    <property type="entry name" value="BUG"/>
</dbReference>
<dbReference type="InterPro" id="IPR042100">
    <property type="entry name" value="Bug_dom1"/>
</dbReference>
<comment type="similarity">
    <text evidence="1">Belongs to the UPF0065 (bug) family.</text>
</comment>
<dbReference type="PANTHER" id="PTHR42928">
    <property type="entry name" value="TRICARBOXYLATE-BINDING PROTEIN"/>
    <property type="match status" value="1"/>
</dbReference>
<dbReference type="Pfam" id="PF03401">
    <property type="entry name" value="TctC"/>
    <property type="match status" value="1"/>
</dbReference>
<dbReference type="RefSeq" id="WP_226605748.1">
    <property type="nucleotide sequence ID" value="NZ_JAJAQI010000006.1"/>
</dbReference>
<dbReference type="SUPFAM" id="SSF53850">
    <property type="entry name" value="Periplasmic binding protein-like II"/>
    <property type="match status" value="1"/>
</dbReference>
<dbReference type="EMBL" id="JAJAQI010000006">
    <property type="protein sequence ID" value="MCB4821268.1"/>
    <property type="molecule type" value="Genomic_DNA"/>
</dbReference>
<evidence type="ECO:0000256" key="1">
    <source>
        <dbReference type="ARBA" id="ARBA00006987"/>
    </source>
</evidence>
<sequence>MHRRGLLGALALSAPAIRAAAAQGADRWPNREIQLVTGFGPGGGTDLVARAVAAHMEKSLGVPVVVRNTPGAGGTLGPTRIAQSRPDGYTFGLVGFSALVVAPLTMDVPYKPWESFDFLGITSELRIGMPVGPSLPQVRTLADLIAEGRRRPLTVASTNPGSAVSFFDLARMTGMQLTYVQISSITEAASQVAGGHIDSYTGTSEMIGLVKGDKLRMLASASIDRWPEFPEVPTLIEQGYESATRQLIIWAGPAGLPPAIRDRLEGALMAAARDPEVLARQQAASIAPRPVGRVEAMKLMQEVRPGVEAALDASGMVRKRG</sequence>
<dbReference type="CDD" id="cd07012">
    <property type="entry name" value="PBP2_Bug_TTT"/>
    <property type="match status" value="1"/>
</dbReference>
<evidence type="ECO:0000313" key="4">
    <source>
        <dbReference type="Proteomes" id="UP001139311"/>
    </source>
</evidence>
<evidence type="ECO:0000256" key="2">
    <source>
        <dbReference type="SAM" id="SignalP"/>
    </source>
</evidence>
<dbReference type="Gene3D" id="3.40.190.150">
    <property type="entry name" value="Bordetella uptake gene, domain 1"/>
    <property type="match status" value="1"/>
</dbReference>
<keyword evidence="4" id="KW-1185">Reference proteome</keyword>
<organism evidence="3 4">
    <name type="scientific">Roseicella aerolata</name>
    <dbReference type="NCBI Taxonomy" id="2883479"/>
    <lineage>
        <taxon>Bacteria</taxon>
        <taxon>Pseudomonadati</taxon>
        <taxon>Pseudomonadota</taxon>
        <taxon>Alphaproteobacteria</taxon>
        <taxon>Acetobacterales</taxon>
        <taxon>Roseomonadaceae</taxon>
        <taxon>Roseicella</taxon>
    </lineage>
</organism>
<dbReference type="Gene3D" id="3.40.190.10">
    <property type="entry name" value="Periplasmic binding protein-like II"/>
    <property type="match status" value="1"/>
</dbReference>
<comment type="caution">
    <text evidence="3">The sequence shown here is derived from an EMBL/GenBank/DDBJ whole genome shotgun (WGS) entry which is preliminary data.</text>
</comment>
<dbReference type="AlphaFoldDB" id="A0A9X1ICP1"/>
<dbReference type="PANTHER" id="PTHR42928:SF5">
    <property type="entry name" value="BLR1237 PROTEIN"/>
    <property type="match status" value="1"/>
</dbReference>
<gene>
    <name evidence="3" type="ORF">LHA35_05930</name>
</gene>
<keyword evidence="2" id="KW-0732">Signal</keyword>
<reference evidence="3" key="1">
    <citation type="submission" date="2021-10" db="EMBL/GenBank/DDBJ databases">
        <title>Roseicella aerolatum sp. nov., isolated from aerosols of e-waste dismantling site.</title>
        <authorList>
            <person name="Qin T."/>
        </authorList>
    </citation>
    <scope>NUCLEOTIDE SEQUENCE</scope>
    <source>
        <strain evidence="3">GB24</strain>
    </source>
</reference>